<gene>
    <name evidence="2" type="ORF">EV207_11958</name>
</gene>
<dbReference type="Proteomes" id="UP000295416">
    <property type="component" value="Unassembled WGS sequence"/>
</dbReference>
<feature type="transmembrane region" description="Helical" evidence="1">
    <location>
        <begin position="31"/>
        <end position="50"/>
    </location>
</feature>
<keyword evidence="1" id="KW-0472">Membrane</keyword>
<proteinExistence type="predicted"/>
<sequence length="62" mass="7563">MLSTLLYLSFWPLVILFFIFVQFRLHMLALLSMYCLLVWFLFIPLLAIFFEERKGENHNEHP</sequence>
<keyword evidence="1" id="KW-0812">Transmembrane</keyword>
<accession>A0A4R2NX68</accession>
<name>A0A4R2NX68_9BACL</name>
<dbReference type="EMBL" id="SLXK01000019">
    <property type="protein sequence ID" value="TCP26627.1"/>
    <property type="molecule type" value="Genomic_DNA"/>
</dbReference>
<reference evidence="2 3" key="1">
    <citation type="submission" date="2019-03" db="EMBL/GenBank/DDBJ databases">
        <title>Genomic Encyclopedia of Type Strains, Phase IV (KMG-IV): sequencing the most valuable type-strain genomes for metagenomic binning, comparative biology and taxonomic classification.</title>
        <authorList>
            <person name="Goeker M."/>
        </authorList>
    </citation>
    <scope>NUCLEOTIDE SEQUENCE [LARGE SCALE GENOMIC DNA]</scope>
    <source>
        <strain evidence="2 3">DSM 19377</strain>
    </source>
</reference>
<keyword evidence="1" id="KW-1133">Transmembrane helix</keyword>
<keyword evidence="3" id="KW-1185">Reference proteome</keyword>
<protein>
    <submittedName>
        <fullName evidence="2">Uncharacterized protein</fullName>
    </submittedName>
</protein>
<organism evidence="2 3">
    <name type="scientific">Scopulibacillus darangshiensis</name>
    <dbReference type="NCBI Taxonomy" id="442528"/>
    <lineage>
        <taxon>Bacteria</taxon>
        <taxon>Bacillati</taxon>
        <taxon>Bacillota</taxon>
        <taxon>Bacilli</taxon>
        <taxon>Bacillales</taxon>
        <taxon>Sporolactobacillaceae</taxon>
        <taxon>Scopulibacillus</taxon>
    </lineage>
</organism>
<dbReference type="AlphaFoldDB" id="A0A4R2NX68"/>
<feature type="transmembrane region" description="Helical" evidence="1">
    <location>
        <begin position="5"/>
        <end position="25"/>
    </location>
</feature>
<comment type="caution">
    <text evidence="2">The sequence shown here is derived from an EMBL/GenBank/DDBJ whole genome shotgun (WGS) entry which is preliminary data.</text>
</comment>
<evidence type="ECO:0000313" key="3">
    <source>
        <dbReference type="Proteomes" id="UP000295416"/>
    </source>
</evidence>
<evidence type="ECO:0000256" key="1">
    <source>
        <dbReference type="SAM" id="Phobius"/>
    </source>
</evidence>
<evidence type="ECO:0000313" key="2">
    <source>
        <dbReference type="EMBL" id="TCP26627.1"/>
    </source>
</evidence>